<feature type="chain" id="PRO_5045945642" description="SAF domain-containing protein" evidence="4">
    <location>
        <begin position="22"/>
        <end position="318"/>
    </location>
</feature>
<feature type="signal peptide" evidence="4">
    <location>
        <begin position="1"/>
        <end position="21"/>
    </location>
</feature>
<evidence type="ECO:0000256" key="4">
    <source>
        <dbReference type="SAM" id="SignalP"/>
    </source>
</evidence>
<dbReference type="Pfam" id="PF13144">
    <property type="entry name" value="ChapFlgA"/>
    <property type="match status" value="1"/>
</dbReference>
<keyword evidence="3" id="KW-0574">Periplasm</keyword>
<evidence type="ECO:0000256" key="3">
    <source>
        <dbReference type="ARBA" id="ARBA00022764"/>
    </source>
</evidence>
<name>A0ABM7W8X1_9BACT</name>
<protein>
    <recommendedName>
        <fullName evidence="5">SAF domain-containing protein</fullName>
    </recommendedName>
</protein>
<feature type="domain" description="SAF" evidence="5">
    <location>
        <begin position="194"/>
        <end position="255"/>
    </location>
</feature>
<evidence type="ECO:0000313" key="6">
    <source>
        <dbReference type="EMBL" id="BDD87355.1"/>
    </source>
</evidence>
<dbReference type="EMBL" id="AP025516">
    <property type="protein sequence ID" value="BDD87355.1"/>
    <property type="molecule type" value="Genomic_DNA"/>
</dbReference>
<dbReference type="InterPro" id="IPR039246">
    <property type="entry name" value="Flagellar_FlgA"/>
</dbReference>
<organism evidence="6 7">
    <name type="scientific">Desulfofustis limnaeus</name>
    <dbReference type="NCBI Taxonomy" id="2740163"/>
    <lineage>
        <taxon>Bacteria</taxon>
        <taxon>Pseudomonadati</taxon>
        <taxon>Thermodesulfobacteriota</taxon>
        <taxon>Desulfobulbia</taxon>
        <taxon>Desulfobulbales</taxon>
        <taxon>Desulfocapsaceae</taxon>
        <taxon>Desulfofustis</taxon>
    </lineage>
</organism>
<dbReference type="Gene3D" id="2.30.30.760">
    <property type="match status" value="1"/>
</dbReference>
<dbReference type="InterPro" id="IPR013974">
    <property type="entry name" value="SAF"/>
</dbReference>
<dbReference type="PANTHER" id="PTHR36307:SF1">
    <property type="entry name" value="FLAGELLA BASAL BODY P-RING FORMATION PROTEIN FLGA"/>
    <property type="match status" value="1"/>
</dbReference>
<gene>
    <name evidence="6" type="ORF">DPPLL_17200</name>
</gene>
<dbReference type="NCBIfam" id="TIGR03170">
    <property type="entry name" value="flgA_cterm"/>
    <property type="match status" value="1"/>
</dbReference>
<dbReference type="PANTHER" id="PTHR36307">
    <property type="entry name" value="FLAGELLA BASAL BODY P-RING FORMATION PROTEIN FLGA"/>
    <property type="match status" value="1"/>
</dbReference>
<proteinExistence type="predicted"/>
<dbReference type="Proteomes" id="UP000830055">
    <property type="component" value="Chromosome"/>
</dbReference>
<reference evidence="6 7" key="1">
    <citation type="submission" date="2022-01" db="EMBL/GenBank/DDBJ databases">
        <title>Desulfofustis limnae sp. nov., a novel mesophilic sulfate-reducing bacterium isolated from marsh soil.</title>
        <authorList>
            <person name="Watanabe M."/>
            <person name="Takahashi A."/>
            <person name="Kojima H."/>
            <person name="Fukui M."/>
        </authorList>
    </citation>
    <scope>NUCLEOTIDE SEQUENCE [LARGE SCALE GENOMIC DNA]</scope>
    <source>
        <strain evidence="6 7">PPLL</strain>
    </source>
</reference>
<dbReference type="CDD" id="cd11614">
    <property type="entry name" value="SAF_CpaB_FlgA_like"/>
    <property type="match status" value="1"/>
</dbReference>
<evidence type="ECO:0000256" key="2">
    <source>
        <dbReference type="ARBA" id="ARBA00022729"/>
    </source>
</evidence>
<dbReference type="InterPro" id="IPR017585">
    <property type="entry name" value="SAF_FlgA"/>
</dbReference>
<dbReference type="SMART" id="SM00858">
    <property type="entry name" value="SAF"/>
    <property type="match status" value="1"/>
</dbReference>
<keyword evidence="7" id="KW-1185">Reference proteome</keyword>
<comment type="subcellular location">
    <subcellularLocation>
        <location evidence="1">Periplasm</location>
    </subcellularLocation>
</comment>
<accession>A0ABM7W8X1</accession>
<dbReference type="Gene3D" id="3.90.1210.10">
    <property type="entry name" value="Antifreeze-like/N-acetylneuraminic acid synthase C-terminal domain"/>
    <property type="match status" value="1"/>
</dbReference>
<evidence type="ECO:0000259" key="5">
    <source>
        <dbReference type="SMART" id="SM00858"/>
    </source>
</evidence>
<evidence type="ECO:0000313" key="7">
    <source>
        <dbReference type="Proteomes" id="UP000830055"/>
    </source>
</evidence>
<sequence>MTMNKLLIVILAALCCAAVPAAALEVTFRPAAEICGDTITIGDLAELSDDSALASTLAAQPVGPAPDPGQSLLVDTRTIIDRLVRQNRSLLTVLWQGSASVTVTRRFVTVAAEEILGAIDDYLEQNRHRLPEATIRFIPAAPPLPIQLPIGTLSVQVVPSNPGILSSSRFSLIYSVDNRVWKNFSVLGRVEAIAPVVVAVKTLKYDDLITRDAVAVEPRDLSQFPHATDQPELVVGSIVKRTIPSGTPVDTSAIEQPPLVRKGELVKILVTHKRLTLTATGIARADGRKHEMIRVQNSASNKLIYCRVQAPGLVEVTL</sequence>
<keyword evidence="2 4" id="KW-0732">Signal</keyword>
<evidence type="ECO:0000256" key="1">
    <source>
        <dbReference type="ARBA" id="ARBA00004418"/>
    </source>
</evidence>